<feature type="compositionally biased region" description="Low complexity" evidence="1">
    <location>
        <begin position="85"/>
        <end position="98"/>
    </location>
</feature>
<dbReference type="Proteomes" id="UP001142648">
    <property type="component" value="Unassembled WGS sequence"/>
</dbReference>
<feature type="compositionally biased region" description="Pro residues" evidence="1">
    <location>
        <begin position="60"/>
        <end position="84"/>
    </location>
</feature>
<accession>A0A9X2W521</accession>
<feature type="transmembrane region" description="Helical" evidence="2">
    <location>
        <begin position="161"/>
        <end position="181"/>
    </location>
</feature>
<feature type="signal peptide" evidence="3">
    <location>
        <begin position="1"/>
        <end position="23"/>
    </location>
</feature>
<dbReference type="RefSeq" id="WP_259963301.1">
    <property type="nucleotide sequence ID" value="NZ_JAOAMV010000009.1"/>
</dbReference>
<keyword evidence="5" id="KW-1185">Reference proteome</keyword>
<keyword evidence="3" id="KW-0732">Signal</keyword>
<feature type="region of interest" description="Disordered" evidence="1">
    <location>
        <begin position="188"/>
        <end position="220"/>
    </location>
</feature>
<proteinExistence type="predicted"/>
<feature type="compositionally biased region" description="Low complexity" evidence="1">
    <location>
        <begin position="200"/>
        <end position="210"/>
    </location>
</feature>
<comment type="caution">
    <text evidence="4">The sequence shown here is derived from an EMBL/GenBank/DDBJ whole genome shotgun (WGS) entry which is preliminary data.</text>
</comment>
<feature type="compositionally biased region" description="Pro residues" evidence="1">
    <location>
        <begin position="189"/>
        <end position="199"/>
    </location>
</feature>
<evidence type="ECO:0000313" key="5">
    <source>
        <dbReference type="Proteomes" id="UP001142648"/>
    </source>
</evidence>
<feature type="compositionally biased region" description="Low complexity" evidence="1">
    <location>
        <begin position="134"/>
        <end position="152"/>
    </location>
</feature>
<sequence>MKHFVSASLIALAVGAAAVPGSAQDGSAPGGFRLPTPTPTPTDVQGPVDPDAPILTRPRAPTPTPTPRPTAAPAPAPTPEPSPTPRVVRPPSNSSLPPRFTPPATPSPQESEAVVESATPFPGAATESAPAPLPTAASEPAPAGASAVEAPADSSGSGLPAWLYALGGLVLAGGLGAALWFRRRKAADAPPPAIVPPRPASAAEASARRPVTPPAPAPAPVPAGSVLAIDAKAKQLARSMRFATLSYELRLTNRGAIPLENVVFGVDLVTAHARIPASDQLADPAVPLTPVQTVERLDPGESVAFSGEFRLPLEEIRPIPHGKAVVYVPLLRIRAEAAGVAPVARTFVVGLRTPGAERLQPFRLDEMPQVYHAVGQTALD</sequence>
<evidence type="ECO:0000256" key="2">
    <source>
        <dbReference type="SAM" id="Phobius"/>
    </source>
</evidence>
<dbReference type="AlphaFoldDB" id="A0A9X2W521"/>
<protein>
    <recommendedName>
        <fullName evidence="6">LPXTG cell wall anchor domain-containing protein</fullName>
    </recommendedName>
</protein>
<keyword evidence="2" id="KW-0812">Transmembrane</keyword>
<organism evidence="4 5">
    <name type="scientific">Tsuneonella litorea</name>
    <dbReference type="NCBI Taxonomy" id="2976475"/>
    <lineage>
        <taxon>Bacteria</taxon>
        <taxon>Pseudomonadati</taxon>
        <taxon>Pseudomonadota</taxon>
        <taxon>Alphaproteobacteria</taxon>
        <taxon>Sphingomonadales</taxon>
        <taxon>Erythrobacteraceae</taxon>
        <taxon>Tsuneonella</taxon>
    </lineage>
</organism>
<reference evidence="4" key="1">
    <citation type="submission" date="2022-09" db="EMBL/GenBank/DDBJ databases">
        <title>The genome sequence of Tsuneonella sp. YG55.</title>
        <authorList>
            <person name="Liu Y."/>
        </authorList>
    </citation>
    <scope>NUCLEOTIDE SEQUENCE</scope>
    <source>
        <strain evidence="4">YG55</strain>
    </source>
</reference>
<feature type="region of interest" description="Disordered" evidence="1">
    <location>
        <begin position="20"/>
        <end position="154"/>
    </location>
</feature>
<evidence type="ECO:0000313" key="4">
    <source>
        <dbReference type="EMBL" id="MCT2560185.1"/>
    </source>
</evidence>
<feature type="compositionally biased region" description="Pro residues" evidence="1">
    <location>
        <begin position="211"/>
        <end position="220"/>
    </location>
</feature>
<keyword evidence="2" id="KW-0472">Membrane</keyword>
<name>A0A9X2W521_9SPHN</name>
<keyword evidence="2" id="KW-1133">Transmembrane helix</keyword>
<gene>
    <name evidence="4" type="ORF">N0B51_14475</name>
</gene>
<dbReference type="EMBL" id="JAOAMV010000009">
    <property type="protein sequence ID" value="MCT2560185.1"/>
    <property type="molecule type" value="Genomic_DNA"/>
</dbReference>
<evidence type="ECO:0000256" key="1">
    <source>
        <dbReference type="SAM" id="MobiDB-lite"/>
    </source>
</evidence>
<evidence type="ECO:0000256" key="3">
    <source>
        <dbReference type="SAM" id="SignalP"/>
    </source>
</evidence>
<evidence type="ECO:0008006" key="6">
    <source>
        <dbReference type="Google" id="ProtNLM"/>
    </source>
</evidence>
<feature type="chain" id="PRO_5040839809" description="LPXTG cell wall anchor domain-containing protein" evidence="3">
    <location>
        <begin position="24"/>
        <end position="380"/>
    </location>
</feature>